<feature type="compositionally biased region" description="Basic and acidic residues" evidence="1">
    <location>
        <begin position="38"/>
        <end position="53"/>
    </location>
</feature>
<dbReference type="Proteomes" id="UP001305746">
    <property type="component" value="Unassembled WGS sequence"/>
</dbReference>
<comment type="caution">
    <text evidence="3">The sequence shown here is derived from an EMBL/GenBank/DDBJ whole genome shotgun (WGS) entry which is preliminary data.</text>
</comment>
<reference evidence="3 4" key="1">
    <citation type="submission" date="2023-12" db="EMBL/GenBank/DDBJ databases">
        <title>Marinobacter qingdaonensis sp. nov., isolated from the intertidal sediment of Qingdao, PR China.</title>
        <authorList>
            <person name="Li Y."/>
        </authorList>
    </citation>
    <scope>NUCLEOTIDE SEQUENCE [LARGE SCALE GENOMIC DNA]</scope>
    <source>
        <strain evidence="3 4">ASW11-75</strain>
    </source>
</reference>
<feature type="signal peptide" evidence="2">
    <location>
        <begin position="1"/>
        <end position="25"/>
    </location>
</feature>
<protein>
    <recommendedName>
        <fullName evidence="5">Protein refolding chaperone Spy/CpxP family</fullName>
    </recommendedName>
</protein>
<evidence type="ECO:0008006" key="5">
    <source>
        <dbReference type="Google" id="ProtNLM"/>
    </source>
</evidence>
<evidence type="ECO:0000256" key="1">
    <source>
        <dbReference type="SAM" id="MobiDB-lite"/>
    </source>
</evidence>
<organism evidence="3 4">
    <name type="scientific">Marinobacter qingdaonensis</name>
    <dbReference type="NCBI Taxonomy" id="3108486"/>
    <lineage>
        <taxon>Bacteria</taxon>
        <taxon>Pseudomonadati</taxon>
        <taxon>Pseudomonadota</taxon>
        <taxon>Gammaproteobacteria</taxon>
        <taxon>Pseudomonadales</taxon>
        <taxon>Marinobacteraceae</taxon>
        <taxon>Marinobacter</taxon>
    </lineage>
</organism>
<gene>
    <name evidence="3" type="ORF">U5822_11085</name>
</gene>
<name>A0ABU5NZI0_9GAMM</name>
<feature type="chain" id="PRO_5046668757" description="Protein refolding chaperone Spy/CpxP family" evidence="2">
    <location>
        <begin position="26"/>
        <end position="137"/>
    </location>
</feature>
<keyword evidence="4" id="KW-1185">Reference proteome</keyword>
<dbReference type="EMBL" id="JAYDCJ010000003">
    <property type="protein sequence ID" value="MEA1081218.1"/>
    <property type="molecule type" value="Genomic_DNA"/>
</dbReference>
<feature type="compositionally biased region" description="Basic and acidic residues" evidence="1">
    <location>
        <begin position="126"/>
        <end position="137"/>
    </location>
</feature>
<sequence length="137" mass="15833">MNPRKPSLIIAGLMGAALLSSSALAHADHHGENHHRGHQGEGYHHEHHGDDHHRGHHGKASMEEMCAHFRAGTGPFDREARQQKRAEHRADMAERLKLNDEQREIWAEIHEERQEKHDKHHARMQAKMEKRCDTVNQ</sequence>
<feature type="region of interest" description="Disordered" evidence="1">
    <location>
        <begin position="113"/>
        <end position="137"/>
    </location>
</feature>
<accession>A0ABU5NZI0</accession>
<keyword evidence="2" id="KW-0732">Signal</keyword>
<evidence type="ECO:0000313" key="3">
    <source>
        <dbReference type="EMBL" id="MEA1081218.1"/>
    </source>
</evidence>
<feature type="region of interest" description="Disordered" evidence="1">
    <location>
        <begin position="25"/>
        <end position="62"/>
    </location>
</feature>
<evidence type="ECO:0000256" key="2">
    <source>
        <dbReference type="SAM" id="SignalP"/>
    </source>
</evidence>
<evidence type="ECO:0000313" key="4">
    <source>
        <dbReference type="Proteomes" id="UP001305746"/>
    </source>
</evidence>
<proteinExistence type="predicted"/>
<dbReference type="RefSeq" id="WP_322855686.1">
    <property type="nucleotide sequence ID" value="NZ_JAYDCJ010000003.1"/>
</dbReference>